<proteinExistence type="predicted"/>
<dbReference type="Gene3D" id="1.10.10.60">
    <property type="entry name" value="Homeodomain-like"/>
    <property type="match status" value="2"/>
</dbReference>
<keyword evidence="2" id="KW-0238">DNA-binding</keyword>
<comment type="caution">
    <text evidence="5">The sequence shown here is derived from an EMBL/GenBank/DDBJ whole genome shotgun (WGS) entry which is preliminary data.</text>
</comment>
<dbReference type="Pfam" id="PF12833">
    <property type="entry name" value="HTH_18"/>
    <property type="match status" value="1"/>
</dbReference>
<keyword evidence="6" id="KW-1185">Reference proteome</keyword>
<dbReference type="SUPFAM" id="SSF46689">
    <property type="entry name" value="Homeodomain-like"/>
    <property type="match status" value="2"/>
</dbReference>
<evidence type="ECO:0000313" key="6">
    <source>
        <dbReference type="Proteomes" id="UP001589619"/>
    </source>
</evidence>
<dbReference type="RefSeq" id="WP_344904376.1">
    <property type="nucleotide sequence ID" value="NZ_BAAAYO010000002.1"/>
</dbReference>
<keyword evidence="3" id="KW-0804">Transcription</keyword>
<dbReference type="EMBL" id="JBHMAG010000029">
    <property type="protein sequence ID" value="MFB9756813.1"/>
    <property type="molecule type" value="Genomic_DNA"/>
</dbReference>
<name>A0ABV5W8B9_9BACL</name>
<evidence type="ECO:0000259" key="4">
    <source>
        <dbReference type="PROSITE" id="PS01124"/>
    </source>
</evidence>
<evidence type="ECO:0000256" key="1">
    <source>
        <dbReference type="ARBA" id="ARBA00023015"/>
    </source>
</evidence>
<dbReference type="InterPro" id="IPR009057">
    <property type="entry name" value="Homeodomain-like_sf"/>
</dbReference>
<dbReference type="InterPro" id="IPR018060">
    <property type="entry name" value="HTH_AraC"/>
</dbReference>
<sequence>MINGFSADWSLMTTGYKYWRKIEHFMLEADTYPDHALFAVEEGSFSYEIGDHRGEATFGDLVLCPPGVSFKRKTLHPLSFHFVTFRWVTSLPVGTAAFPEGKVAIADTKRLSSTYRYLRQGGCKTPHILNHYIRDIWQQAALESAPPVHADSRQAESPLMNQALCYIQDNAFDTMSLGRLAKELNMTPVQLTRRFRCAFGQTPSEYITELRLGKACTLLEETSLSLDQIAVQCGYENGFYLSRIFTRKKAVSPSQYRKAHQV</sequence>
<dbReference type="InterPro" id="IPR037923">
    <property type="entry name" value="HTH-like"/>
</dbReference>
<protein>
    <submittedName>
        <fullName evidence="5">AraC family transcriptional regulator</fullName>
    </submittedName>
</protein>
<accession>A0ABV5W8B9</accession>
<dbReference type="InterPro" id="IPR018062">
    <property type="entry name" value="HTH_AraC-typ_CS"/>
</dbReference>
<dbReference type="SMART" id="SM00342">
    <property type="entry name" value="HTH_ARAC"/>
    <property type="match status" value="1"/>
</dbReference>
<feature type="domain" description="HTH araC/xylS-type" evidence="4">
    <location>
        <begin position="161"/>
        <end position="259"/>
    </location>
</feature>
<dbReference type="PROSITE" id="PS00041">
    <property type="entry name" value="HTH_ARAC_FAMILY_1"/>
    <property type="match status" value="1"/>
</dbReference>
<reference evidence="5 6" key="1">
    <citation type="submission" date="2024-09" db="EMBL/GenBank/DDBJ databases">
        <authorList>
            <person name="Sun Q."/>
            <person name="Mori K."/>
        </authorList>
    </citation>
    <scope>NUCLEOTIDE SEQUENCE [LARGE SCALE GENOMIC DNA]</scope>
    <source>
        <strain evidence="5 6">JCM 12520</strain>
    </source>
</reference>
<dbReference type="PANTHER" id="PTHR43280:SF2">
    <property type="entry name" value="HTH-TYPE TRANSCRIPTIONAL REGULATOR EXSA"/>
    <property type="match status" value="1"/>
</dbReference>
<evidence type="ECO:0000313" key="5">
    <source>
        <dbReference type="EMBL" id="MFB9756813.1"/>
    </source>
</evidence>
<evidence type="ECO:0000256" key="2">
    <source>
        <dbReference type="ARBA" id="ARBA00023125"/>
    </source>
</evidence>
<dbReference type="Proteomes" id="UP001589619">
    <property type="component" value="Unassembled WGS sequence"/>
</dbReference>
<gene>
    <name evidence="5" type="ORF">ACFFNY_35040</name>
</gene>
<dbReference type="SUPFAM" id="SSF51215">
    <property type="entry name" value="Regulatory protein AraC"/>
    <property type="match status" value="1"/>
</dbReference>
<organism evidence="5 6">
    <name type="scientific">Paenibacillus hodogayensis</name>
    <dbReference type="NCBI Taxonomy" id="279208"/>
    <lineage>
        <taxon>Bacteria</taxon>
        <taxon>Bacillati</taxon>
        <taxon>Bacillota</taxon>
        <taxon>Bacilli</taxon>
        <taxon>Bacillales</taxon>
        <taxon>Paenibacillaceae</taxon>
        <taxon>Paenibacillus</taxon>
    </lineage>
</organism>
<dbReference type="PROSITE" id="PS01124">
    <property type="entry name" value="HTH_ARAC_FAMILY_2"/>
    <property type="match status" value="1"/>
</dbReference>
<evidence type="ECO:0000256" key="3">
    <source>
        <dbReference type="ARBA" id="ARBA00023163"/>
    </source>
</evidence>
<dbReference type="PANTHER" id="PTHR43280">
    <property type="entry name" value="ARAC-FAMILY TRANSCRIPTIONAL REGULATOR"/>
    <property type="match status" value="1"/>
</dbReference>
<keyword evidence="1" id="KW-0805">Transcription regulation</keyword>